<feature type="transmembrane region" description="Helical" evidence="10">
    <location>
        <begin position="408"/>
        <end position="427"/>
    </location>
</feature>
<feature type="transmembrane region" description="Helical" evidence="10">
    <location>
        <begin position="303"/>
        <end position="330"/>
    </location>
</feature>
<comment type="subcellular location">
    <subcellularLocation>
        <location evidence="1">Cell membrane</location>
        <topology evidence="1">Multi-pass membrane protein</topology>
    </subcellularLocation>
</comment>
<organism evidence="11 12">
    <name type="scientific">Clostridium innocuum</name>
    <dbReference type="NCBI Taxonomy" id="1522"/>
    <lineage>
        <taxon>Bacteria</taxon>
        <taxon>Bacillati</taxon>
        <taxon>Bacillota</taxon>
        <taxon>Clostridia</taxon>
        <taxon>Eubacteriales</taxon>
        <taxon>Clostridiaceae</taxon>
        <taxon>Clostridium</taxon>
    </lineage>
</organism>
<feature type="transmembrane region" description="Helical" evidence="10">
    <location>
        <begin position="261"/>
        <end position="282"/>
    </location>
</feature>
<evidence type="ECO:0000256" key="7">
    <source>
        <dbReference type="ARBA" id="ARBA00022989"/>
    </source>
</evidence>
<accession>A0A099I387</accession>
<evidence type="ECO:0000256" key="9">
    <source>
        <dbReference type="ARBA" id="ARBA00023251"/>
    </source>
</evidence>
<feature type="transmembrane region" description="Helical" evidence="10">
    <location>
        <begin position="384"/>
        <end position="402"/>
    </location>
</feature>
<comment type="caution">
    <text evidence="11">The sequence shown here is derived from an EMBL/GenBank/DDBJ whole genome shotgun (WGS) entry which is preliminary data.</text>
</comment>
<feature type="transmembrane region" description="Helical" evidence="10">
    <location>
        <begin position="47"/>
        <end position="72"/>
    </location>
</feature>
<dbReference type="RefSeq" id="WP_044906982.1">
    <property type="nucleotide sequence ID" value="NZ_JQIF01000089.1"/>
</dbReference>
<feature type="transmembrane region" description="Helical" evidence="10">
    <location>
        <begin position="182"/>
        <end position="206"/>
    </location>
</feature>
<dbReference type="PANTHER" id="PTHR43823">
    <property type="entry name" value="SPORULATION PROTEIN YKVU"/>
    <property type="match status" value="1"/>
</dbReference>
<evidence type="ECO:0000256" key="2">
    <source>
        <dbReference type="ARBA" id="ARBA00008417"/>
    </source>
</evidence>
<feature type="transmembrane region" description="Helical" evidence="10">
    <location>
        <begin position="84"/>
        <end position="107"/>
    </location>
</feature>
<reference evidence="11 12" key="1">
    <citation type="submission" date="2014-08" db="EMBL/GenBank/DDBJ databases">
        <title>Clostridium innocuum, an unnegligible vancomycin-resistant pathogen causing extra-intestinal infections.</title>
        <authorList>
            <person name="Feng Y."/>
            <person name="Chiu C.-H."/>
        </authorList>
    </citation>
    <scope>NUCLEOTIDE SEQUENCE [LARGE SCALE GENOMIC DNA]</scope>
    <source>
        <strain evidence="11 12">AN88</strain>
    </source>
</reference>
<evidence type="ECO:0000313" key="12">
    <source>
        <dbReference type="Proteomes" id="UP000030008"/>
    </source>
</evidence>
<dbReference type="PANTHER" id="PTHR43823:SF3">
    <property type="entry name" value="MULTIDRUG EXPORT PROTEIN MEPA"/>
    <property type="match status" value="1"/>
</dbReference>
<evidence type="ECO:0000256" key="3">
    <source>
        <dbReference type="ARBA" id="ARBA00022106"/>
    </source>
</evidence>
<dbReference type="Proteomes" id="UP000030008">
    <property type="component" value="Unassembled WGS sequence"/>
</dbReference>
<dbReference type="GO" id="GO:0042910">
    <property type="term" value="F:xenobiotic transmembrane transporter activity"/>
    <property type="evidence" value="ECO:0007669"/>
    <property type="project" value="InterPro"/>
</dbReference>
<proteinExistence type="inferred from homology"/>
<comment type="similarity">
    <text evidence="2">Belongs to the multi antimicrobial extrusion (MATE) (TC 2.A.66.1) family. MepA subfamily.</text>
</comment>
<dbReference type="InterPro" id="IPR045070">
    <property type="entry name" value="MATE_MepA-like"/>
</dbReference>
<dbReference type="EMBL" id="JQIF01000089">
    <property type="protein sequence ID" value="KGJ52041.1"/>
    <property type="molecule type" value="Genomic_DNA"/>
</dbReference>
<keyword evidence="9" id="KW-0046">Antibiotic resistance</keyword>
<evidence type="ECO:0000256" key="8">
    <source>
        <dbReference type="ARBA" id="ARBA00023136"/>
    </source>
</evidence>
<keyword evidence="5" id="KW-1003">Cell membrane</keyword>
<keyword evidence="8 10" id="KW-0472">Membrane</keyword>
<dbReference type="PIRSF" id="PIRSF006603">
    <property type="entry name" value="DinF"/>
    <property type="match status" value="1"/>
</dbReference>
<dbReference type="AlphaFoldDB" id="A0A099I387"/>
<feature type="transmembrane region" description="Helical" evidence="10">
    <location>
        <begin position="227"/>
        <end position="249"/>
    </location>
</feature>
<feature type="transmembrane region" description="Helical" evidence="10">
    <location>
        <begin position="156"/>
        <end position="176"/>
    </location>
</feature>
<dbReference type="GO" id="GO:0005886">
    <property type="term" value="C:plasma membrane"/>
    <property type="evidence" value="ECO:0007669"/>
    <property type="project" value="UniProtKB-SubCell"/>
</dbReference>
<evidence type="ECO:0000256" key="10">
    <source>
        <dbReference type="SAM" id="Phobius"/>
    </source>
</evidence>
<evidence type="ECO:0000313" key="11">
    <source>
        <dbReference type="EMBL" id="KGJ52041.1"/>
    </source>
</evidence>
<gene>
    <name evidence="11" type="ORF">CIAN88_17245</name>
</gene>
<evidence type="ECO:0000256" key="4">
    <source>
        <dbReference type="ARBA" id="ARBA00022448"/>
    </source>
</evidence>
<dbReference type="InterPro" id="IPR048279">
    <property type="entry name" value="MdtK-like"/>
</dbReference>
<dbReference type="InterPro" id="IPR051327">
    <property type="entry name" value="MATE_MepA_subfamily"/>
</dbReference>
<dbReference type="Pfam" id="PF01554">
    <property type="entry name" value="MatE"/>
    <property type="match status" value="2"/>
</dbReference>
<sequence>MNHKKQFFKFVIPSVVSMLVFNLYTMVDGIYVARFVGEHALSAVNISMPYVNFIFAFSILFSVGTSTVVAIFRGENNMKSANETFTRNTIFLTVCALIITLLALVFQNELALFLGASEVTLPYVHDYLGVLIWFTFFFIVSYSMEVLVKTDGFPKLATAAVTVGAVTNIVMDYVLVVHVGMGIRGAAIATGLSQVLTFTVFTIHFLGKRGTIHWCKTTMDLSVYKRIIPIGTADFITELSAGTIIFLFNHAILKHIGDNGVVTYTVITYIYNIVMMTFTGISQGMQPLVSFYRGRREENTCRLFLRYALYTTFAMSMLALAICLFMTPALVSIFIDASRAELFTYTVHAFRIYSLCYLVIGYNIVCSGYFAAVEKSGYSFAISLLRGFVLIAASIWIMGELFQGEGIWYATLVCESSTLVVSIWCMLRSQKKAQIHGEQALQQI</sequence>
<dbReference type="GO" id="GO:0015297">
    <property type="term" value="F:antiporter activity"/>
    <property type="evidence" value="ECO:0007669"/>
    <property type="project" value="InterPro"/>
</dbReference>
<name>A0A099I387_CLOIN</name>
<evidence type="ECO:0000256" key="6">
    <source>
        <dbReference type="ARBA" id="ARBA00022692"/>
    </source>
</evidence>
<dbReference type="CDD" id="cd13143">
    <property type="entry name" value="MATE_MepA_like"/>
    <property type="match status" value="1"/>
</dbReference>
<keyword evidence="7 10" id="KW-1133">Transmembrane helix</keyword>
<feature type="transmembrane region" description="Helical" evidence="10">
    <location>
        <begin position="127"/>
        <end position="144"/>
    </location>
</feature>
<keyword evidence="4" id="KW-0813">Transport</keyword>
<feature type="transmembrane region" description="Helical" evidence="10">
    <location>
        <begin position="350"/>
        <end position="372"/>
    </location>
</feature>
<dbReference type="GO" id="GO:0046677">
    <property type="term" value="P:response to antibiotic"/>
    <property type="evidence" value="ECO:0007669"/>
    <property type="project" value="UniProtKB-KW"/>
</dbReference>
<keyword evidence="6 10" id="KW-0812">Transmembrane</keyword>
<dbReference type="InterPro" id="IPR002528">
    <property type="entry name" value="MATE_fam"/>
</dbReference>
<evidence type="ECO:0000256" key="5">
    <source>
        <dbReference type="ARBA" id="ARBA00022475"/>
    </source>
</evidence>
<feature type="transmembrane region" description="Helical" evidence="10">
    <location>
        <begin position="7"/>
        <end position="27"/>
    </location>
</feature>
<protein>
    <recommendedName>
        <fullName evidence="3">Multidrug export protein MepA</fullName>
    </recommendedName>
</protein>
<evidence type="ECO:0000256" key="1">
    <source>
        <dbReference type="ARBA" id="ARBA00004651"/>
    </source>
</evidence>